<dbReference type="GO" id="GO:0080120">
    <property type="term" value="P:CAAX-box protein maturation"/>
    <property type="evidence" value="ECO:0007669"/>
    <property type="project" value="UniProtKB-ARBA"/>
</dbReference>
<dbReference type="GeneID" id="39859967"/>
<dbReference type="PANTHER" id="PTHR36435:SF1">
    <property type="entry name" value="CAAX AMINO TERMINAL PROTEASE FAMILY PROTEIN"/>
    <property type="match status" value="1"/>
</dbReference>
<dbReference type="EMBL" id="CP031314">
    <property type="protein sequence ID" value="QCC49575.1"/>
    <property type="molecule type" value="Genomic_DNA"/>
</dbReference>
<dbReference type="Proteomes" id="UP000236740">
    <property type="component" value="Unassembled WGS sequence"/>
</dbReference>
<dbReference type="Pfam" id="PF02517">
    <property type="entry name" value="Rce1-like"/>
    <property type="match status" value="1"/>
</dbReference>
<feature type="transmembrane region" description="Helical" evidence="1">
    <location>
        <begin position="21"/>
        <end position="51"/>
    </location>
</feature>
<feature type="transmembrane region" description="Helical" evidence="1">
    <location>
        <begin position="175"/>
        <end position="197"/>
    </location>
</feature>
<dbReference type="RefSeq" id="WP_103992994.1">
    <property type="nucleotide sequence ID" value="NZ_CP031314.1"/>
</dbReference>
<feature type="transmembrane region" description="Helical" evidence="1">
    <location>
        <begin position="203"/>
        <end position="225"/>
    </location>
</feature>
<gene>
    <name evidence="3" type="ORF">DV707_17735</name>
    <name evidence="4" type="ORF">SAMN04488133_3457</name>
</gene>
<keyword evidence="1" id="KW-0472">Membrane</keyword>
<keyword evidence="5" id="KW-1185">Reference proteome</keyword>
<dbReference type="InterPro" id="IPR003675">
    <property type="entry name" value="Rce1/LyrA-like_dom"/>
</dbReference>
<reference evidence="3 6" key="2">
    <citation type="journal article" date="2019" name="Nat. Commun.">
        <title>A new type of DNA phosphorothioation-based antiviral system in archaea.</title>
        <authorList>
            <person name="Xiong L."/>
            <person name="Liu S."/>
            <person name="Chen S."/>
            <person name="Xiao Y."/>
            <person name="Zhu B."/>
            <person name="Gao Y."/>
            <person name="Zhang Y."/>
            <person name="Chen B."/>
            <person name="Luo J."/>
            <person name="Deng Z."/>
            <person name="Chen X."/>
            <person name="Wang L."/>
            <person name="Chen S."/>
        </authorList>
    </citation>
    <scope>NUCLEOTIDE SEQUENCE [LARGE SCALE GENOMIC DNA]</scope>
    <source>
        <strain evidence="3 6">CGMCC 1.10331</strain>
        <plasmid evidence="3 6">unnamed3</plasmid>
    </source>
</reference>
<feature type="transmembrane region" description="Helical" evidence="1">
    <location>
        <begin position="103"/>
        <end position="122"/>
    </location>
</feature>
<keyword evidence="3" id="KW-0482">Metalloprotease</keyword>
<reference evidence="4 5" key="1">
    <citation type="submission" date="2016-10" db="EMBL/GenBank/DDBJ databases">
        <authorList>
            <person name="de Groot N.N."/>
        </authorList>
    </citation>
    <scope>NUCLEOTIDE SEQUENCE [LARGE SCALE GENOMIC DNA]</scope>
    <source>
        <strain evidence="4 5">CGMCC 1.10331</strain>
    </source>
</reference>
<keyword evidence="3" id="KW-0378">Hydrolase</keyword>
<evidence type="ECO:0000313" key="6">
    <source>
        <dbReference type="Proteomes" id="UP000296733"/>
    </source>
</evidence>
<keyword evidence="1" id="KW-0812">Transmembrane</keyword>
<keyword evidence="3" id="KW-0614">Plasmid</keyword>
<name>A0A1H6CH31_9EURY</name>
<evidence type="ECO:0000256" key="1">
    <source>
        <dbReference type="SAM" id="Phobius"/>
    </source>
</evidence>
<protein>
    <submittedName>
        <fullName evidence="3">CPBP family intramembrane metalloprotease</fullName>
    </submittedName>
</protein>
<dbReference type="EMBL" id="FNVN01000007">
    <property type="protein sequence ID" value="SEG72097.1"/>
    <property type="molecule type" value="Genomic_DNA"/>
</dbReference>
<organism evidence="4 5">
    <name type="scientific">Halobellus limi</name>
    <dbReference type="NCBI Taxonomy" id="699433"/>
    <lineage>
        <taxon>Archaea</taxon>
        <taxon>Methanobacteriati</taxon>
        <taxon>Methanobacteriota</taxon>
        <taxon>Stenosarchaea group</taxon>
        <taxon>Halobacteria</taxon>
        <taxon>Halobacteriales</taxon>
        <taxon>Haloferacaceae</taxon>
        <taxon>Halobellus</taxon>
    </lineage>
</organism>
<dbReference type="PANTHER" id="PTHR36435">
    <property type="entry name" value="SLR1288 PROTEIN"/>
    <property type="match status" value="1"/>
</dbReference>
<evidence type="ECO:0000313" key="4">
    <source>
        <dbReference type="EMBL" id="SEG72097.1"/>
    </source>
</evidence>
<dbReference type="Proteomes" id="UP000296733">
    <property type="component" value="Plasmid unnamed3"/>
</dbReference>
<dbReference type="GO" id="GO:0006508">
    <property type="term" value="P:proteolysis"/>
    <property type="evidence" value="ECO:0007669"/>
    <property type="project" value="UniProtKB-KW"/>
</dbReference>
<proteinExistence type="predicted"/>
<dbReference type="OrthoDB" id="275779at2157"/>
<geneLocation type="plasmid" evidence="3">
    <name>unnamed3</name>
</geneLocation>
<sequence>MSTEGTTESHRGSRFQRFDPRLLAVLVALGLLLVAIVGQSLLTGVIGVAILSAVGLTLADPTALVVIVVFNQLALIGIGAVYLTRRLDGIPFRKPSKNGVQWLAGGLVMMFVVYGLQALVYSATELENPPDALAQAGAAEPWVFLAMAVVAIVFVGPGEELFYRGAIQGRLRRAFGPRGAIALASLLFAAVHIPNYLLGNVSLLAPGVLFNLGLIVVIGAIIGAVYEYTENLLIPILIHGLYDAIILVGVYSGIAPFL</sequence>
<keyword evidence="3" id="KW-0645">Protease</keyword>
<dbReference type="GO" id="GO:0004175">
    <property type="term" value="F:endopeptidase activity"/>
    <property type="evidence" value="ECO:0007669"/>
    <property type="project" value="UniProtKB-ARBA"/>
</dbReference>
<keyword evidence="1" id="KW-1133">Transmembrane helix</keyword>
<feature type="transmembrane region" description="Helical" evidence="1">
    <location>
        <begin position="142"/>
        <end position="163"/>
    </location>
</feature>
<feature type="transmembrane region" description="Helical" evidence="1">
    <location>
        <begin position="63"/>
        <end position="83"/>
    </location>
</feature>
<dbReference type="KEGG" id="hlm:DV707_17735"/>
<dbReference type="InterPro" id="IPR052710">
    <property type="entry name" value="CAAX_protease"/>
</dbReference>
<evidence type="ECO:0000313" key="5">
    <source>
        <dbReference type="Proteomes" id="UP000236740"/>
    </source>
</evidence>
<feature type="transmembrane region" description="Helical" evidence="1">
    <location>
        <begin position="232"/>
        <end position="254"/>
    </location>
</feature>
<evidence type="ECO:0000313" key="3">
    <source>
        <dbReference type="EMBL" id="QCC49575.1"/>
    </source>
</evidence>
<feature type="domain" description="CAAX prenyl protease 2/Lysostaphin resistance protein A-like" evidence="2">
    <location>
        <begin position="142"/>
        <end position="245"/>
    </location>
</feature>
<evidence type="ECO:0000259" key="2">
    <source>
        <dbReference type="Pfam" id="PF02517"/>
    </source>
</evidence>
<accession>A0A1H6CH31</accession>
<dbReference type="GO" id="GO:0008237">
    <property type="term" value="F:metallopeptidase activity"/>
    <property type="evidence" value="ECO:0007669"/>
    <property type="project" value="UniProtKB-KW"/>
</dbReference>
<dbReference type="AlphaFoldDB" id="A0A1H6CH31"/>